<evidence type="ECO:0000256" key="1">
    <source>
        <dbReference type="ARBA" id="ARBA00022679"/>
    </source>
</evidence>
<proteinExistence type="predicted"/>
<keyword evidence="7" id="KW-0472">Membrane</keyword>
<dbReference type="PANTHER" id="PTHR43289">
    <property type="entry name" value="MITOGEN-ACTIVATED PROTEIN KINASE KINASE KINASE 20-RELATED"/>
    <property type="match status" value="1"/>
</dbReference>
<feature type="domain" description="Protein kinase" evidence="8">
    <location>
        <begin position="86"/>
        <end position="361"/>
    </location>
</feature>
<dbReference type="SMART" id="SM00220">
    <property type="entry name" value="S_TKc"/>
    <property type="match status" value="1"/>
</dbReference>
<dbReference type="CDD" id="cd14014">
    <property type="entry name" value="STKc_PknB_like"/>
    <property type="match status" value="1"/>
</dbReference>
<keyword evidence="3" id="KW-0418">Kinase</keyword>
<keyword evidence="7" id="KW-0812">Transmembrane</keyword>
<dbReference type="Gene3D" id="1.10.510.10">
    <property type="entry name" value="Transferase(Phosphotransferase) domain 1"/>
    <property type="match status" value="1"/>
</dbReference>
<evidence type="ECO:0000256" key="7">
    <source>
        <dbReference type="SAM" id="Phobius"/>
    </source>
</evidence>
<evidence type="ECO:0000256" key="5">
    <source>
        <dbReference type="PROSITE-ProRule" id="PRU10141"/>
    </source>
</evidence>
<feature type="binding site" evidence="5">
    <location>
        <position position="117"/>
    </location>
    <ligand>
        <name>ATP</name>
        <dbReference type="ChEBI" id="CHEBI:30616"/>
    </ligand>
</feature>
<accession>A0A5C4RP08</accession>
<keyword evidence="4 5" id="KW-0067">ATP-binding</keyword>
<dbReference type="PROSITE" id="PS00107">
    <property type="entry name" value="PROTEIN_KINASE_ATP"/>
    <property type="match status" value="1"/>
</dbReference>
<feature type="transmembrane region" description="Helical" evidence="7">
    <location>
        <begin position="380"/>
        <end position="401"/>
    </location>
</feature>
<dbReference type="AlphaFoldDB" id="A0A5C4RP08"/>
<keyword evidence="6" id="KW-0175">Coiled coil</keyword>
<comment type="caution">
    <text evidence="9">The sequence shown here is derived from an EMBL/GenBank/DDBJ whole genome shotgun (WGS) entry which is preliminary data.</text>
</comment>
<dbReference type="OrthoDB" id="9801841at2"/>
<dbReference type="Proteomes" id="UP000305760">
    <property type="component" value="Unassembled WGS sequence"/>
</dbReference>
<dbReference type="PANTHER" id="PTHR43289:SF34">
    <property type="entry name" value="SERINE_THREONINE-PROTEIN KINASE YBDM-RELATED"/>
    <property type="match status" value="1"/>
</dbReference>
<keyword evidence="2 5" id="KW-0547">Nucleotide-binding</keyword>
<gene>
    <name evidence="9" type="ORF">E1B00_14900</name>
</gene>
<dbReference type="RefSeq" id="WP_139450263.1">
    <property type="nucleotide sequence ID" value="NZ_SMDR01000005.1"/>
</dbReference>
<protein>
    <submittedName>
        <fullName evidence="9">Tetratricopeptide repeat protein</fullName>
    </submittedName>
</protein>
<reference evidence="9 10" key="1">
    <citation type="submission" date="2019-03" db="EMBL/GenBank/DDBJ databases">
        <title>Arenimonas daejeonensis sp. nov., isolated from compost.</title>
        <authorList>
            <person name="Jeon C.O."/>
        </authorList>
    </citation>
    <scope>NUCLEOTIDE SEQUENCE [LARGE SCALE GENOMIC DNA]</scope>
    <source>
        <strain evidence="9 10">R29</strain>
    </source>
</reference>
<evidence type="ECO:0000256" key="2">
    <source>
        <dbReference type="ARBA" id="ARBA00022741"/>
    </source>
</evidence>
<dbReference type="InterPro" id="IPR019734">
    <property type="entry name" value="TPR_rpt"/>
</dbReference>
<keyword evidence="7" id="KW-1133">Transmembrane helix</keyword>
<evidence type="ECO:0000256" key="3">
    <source>
        <dbReference type="ARBA" id="ARBA00022777"/>
    </source>
</evidence>
<dbReference type="GO" id="GO:0004674">
    <property type="term" value="F:protein serine/threonine kinase activity"/>
    <property type="evidence" value="ECO:0007669"/>
    <property type="project" value="TreeGrafter"/>
</dbReference>
<name>A0A5C4RP08_9GAMM</name>
<dbReference type="SUPFAM" id="SSF56112">
    <property type="entry name" value="Protein kinase-like (PK-like)"/>
    <property type="match status" value="1"/>
</dbReference>
<dbReference type="InterPro" id="IPR000719">
    <property type="entry name" value="Prot_kinase_dom"/>
</dbReference>
<dbReference type="Pfam" id="PF00069">
    <property type="entry name" value="Pkinase"/>
    <property type="match status" value="1"/>
</dbReference>
<dbReference type="InterPro" id="IPR008271">
    <property type="entry name" value="Ser/Thr_kinase_AS"/>
</dbReference>
<evidence type="ECO:0000313" key="9">
    <source>
        <dbReference type="EMBL" id="TNJ32685.1"/>
    </source>
</evidence>
<dbReference type="InterPro" id="IPR011009">
    <property type="entry name" value="Kinase-like_dom_sf"/>
</dbReference>
<organism evidence="9 10">
    <name type="scientific">Arenimonas terrae</name>
    <dbReference type="NCBI Taxonomy" id="2546226"/>
    <lineage>
        <taxon>Bacteria</taxon>
        <taxon>Pseudomonadati</taxon>
        <taxon>Pseudomonadota</taxon>
        <taxon>Gammaproteobacteria</taxon>
        <taxon>Lysobacterales</taxon>
        <taxon>Lysobacteraceae</taxon>
        <taxon>Arenimonas</taxon>
    </lineage>
</organism>
<dbReference type="GO" id="GO:0005524">
    <property type="term" value="F:ATP binding"/>
    <property type="evidence" value="ECO:0007669"/>
    <property type="project" value="UniProtKB-UniRule"/>
</dbReference>
<dbReference type="SMART" id="SM00028">
    <property type="entry name" value="TPR"/>
    <property type="match status" value="5"/>
</dbReference>
<evidence type="ECO:0000256" key="6">
    <source>
        <dbReference type="SAM" id="Coils"/>
    </source>
</evidence>
<dbReference type="Gene3D" id="3.30.200.20">
    <property type="entry name" value="Phosphorylase Kinase, domain 1"/>
    <property type="match status" value="1"/>
</dbReference>
<dbReference type="PROSITE" id="PS00108">
    <property type="entry name" value="PROTEIN_KINASE_ST"/>
    <property type="match status" value="1"/>
</dbReference>
<keyword evidence="10" id="KW-1185">Reference proteome</keyword>
<keyword evidence="1" id="KW-0808">Transferase</keyword>
<dbReference type="SUPFAM" id="SSF48452">
    <property type="entry name" value="TPR-like"/>
    <property type="match status" value="2"/>
</dbReference>
<dbReference type="InterPro" id="IPR011990">
    <property type="entry name" value="TPR-like_helical_dom_sf"/>
</dbReference>
<dbReference type="InterPro" id="IPR017441">
    <property type="entry name" value="Protein_kinase_ATP_BS"/>
</dbReference>
<dbReference type="Pfam" id="PF13424">
    <property type="entry name" value="TPR_12"/>
    <property type="match status" value="1"/>
</dbReference>
<evidence type="ECO:0000313" key="10">
    <source>
        <dbReference type="Proteomes" id="UP000305760"/>
    </source>
</evidence>
<sequence length="824" mass="89816">MSRDQTTGQWAAVAALFDKLHELDPEDRERALRRADVDEATRGRVRRMFDSLDAEPDFLERPAPAAAEPAPVPYSSLSPDELVGDFRIERLIGRGGMGEVYLAQRHGADFEQHVALKLIRPEAAGAMAHFGNERRILAALEHPGIARLIDGGLAPDGRPYMAMEYVDGLDILSYAREKRLGLDARLQLFHEVCNAVDFAHRNLVVHRDLKPANILVTEDGHVKLLDFGIARLMEESGSAAQTLHLLTPDYAAPEQIEGGAITMATDVYALGLLLFELLVGASPWRLRDSALPTTLARRFEADPPPPSEAATREGPVLRRKLFGDLDAIVLKALRREPAARYQSASQLWNDIARHQRREPVLARGDARGYRLRRFISRHRVAVAVSAAVMIPLLAGLVGVAWQAREAERERDQAQREMRRAEAVKNYLMLMFRTAGENAGAGPLTAKQVLDDSARRLADQYRDQPQTRAELLETLGALYGYMNDYEGAAPLLREFLATPEAQAAPDQRAEISLQLAEVELRRGDTAEARRLLDAAQAYWNTDPGRHRVSLLGSRLLQAQVEREESGLPTAIATLRAALAEHDDHYGRAHANTAGVLNSLAIALLHQGEIEPADAAFKDAWEAWGAAGQRASAGALLTLGNWATVAFRKNDLASAEQRLRQAAGLRRELYGPSAALAAMQANLGKIVLRSGRADEALPLLEEALAMSREFTGGQSPLTVSTLQGLVETRIRLGQLDAAEAQLAEARTAARAHSGEQHVLYALCDGLEARLRLARGDLPGARALAEAMAAKFEALGPAGAPYQAEVQRLRGELDAAARPGAGVTTPG</sequence>
<dbReference type="EMBL" id="SMDR01000005">
    <property type="protein sequence ID" value="TNJ32685.1"/>
    <property type="molecule type" value="Genomic_DNA"/>
</dbReference>
<dbReference type="PROSITE" id="PS50011">
    <property type="entry name" value="PROTEIN_KINASE_DOM"/>
    <property type="match status" value="1"/>
</dbReference>
<evidence type="ECO:0000259" key="8">
    <source>
        <dbReference type="PROSITE" id="PS50011"/>
    </source>
</evidence>
<evidence type="ECO:0000256" key="4">
    <source>
        <dbReference type="ARBA" id="ARBA00022840"/>
    </source>
</evidence>
<feature type="coiled-coil region" evidence="6">
    <location>
        <begin position="396"/>
        <end position="423"/>
    </location>
</feature>
<dbReference type="Gene3D" id="1.25.40.10">
    <property type="entry name" value="Tetratricopeptide repeat domain"/>
    <property type="match status" value="2"/>
</dbReference>